<feature type="transmembrane region" description="Helical" evidence="1">
    <location>
        <begin position="1010"/>
        <end position="1030"/>
    </location>
</feature>
<feature type="transmembrane region" description="Helical" evidence="1">
    <location>
        <begin position="1109"/>
        <end position="1128"/>
    </location>
</feature>
<evidence type="ECO:0000313" key="2">
    <source>
        <dbReference type="EMBL" id="MBC2608164.1"/>
    </source>
</evidence>
<feature type="transmembrane region" description="Helical" evidence="1">
    <location>
        <begin position="566"/>
        <end position="590"/>
    </location>
</feature>
<dbReference type="SUPFAM" id="SSF82714">
    <property type="entry name" value="Multidrug efflux transporter AcrB TolC docking domain, DN and DC subdomains"/>
    <property type="match status" value="2"/>
</dbReference>
<reference evidence="2 3" key="1">
    <citation type="submission" date="2020-07" db="EMBL/GenBank/DDBJ databases">
        <authorList>
            <person name="Feng X."/>
        </authorList>
    </citation>
    <scope>NUCLEOTIDE SEQUENCE [LARGE SCALE GENOMIC DNA]</scope>
    <source>
        <strain evidence="2 3">JCM23202</strain>
    </source>
</reference>
<dbReference type="RefSeq" id="WP_185662016.1">
    <property type="nucleotide sequence ID" value="NZ_CAWPOO010000013.1"/>
</dbReference>
<feature type="transmembrane region" description="Helical" evidence="1">
    <location>
        <begin position="366"/>
        <end position="383"/>
    </location>
</feature>
<dbReference type="EMBL" id="JACHVC010000013">
    <property type="protein sequence ID" value="MBC2608164.1"/>
    <property type="molecule type" value="Genomic_DNA"/>
</dbReference>
<feature type="transmembrane region" description="Helical" evidence="1">
    <location>
        <begin position="602"/>
        <end position="622"/>
    </location>
</feature>
<dbReference type="Gene3D" id="3.30.70.1430">
    <property type="entry name" value="Multidrug efflux transporter AcrB pore domain"/>
    <property type="match status" value="2"/>
</dbReference>
<organism evidence="2 3">
    <name type="scientific">Pelagicoccus albus</name>
    <dbReference type="NCBI Taxonomy" id="415222"/>
    <lineage>
        <taxon>Bacteria</taxon>
        <taxon>Pseudomonadati</taxon>
        <taxon>Verrucomicrobiota</taxon>
        <taxon>Opitutia</taxon>
        <taxon>Puniceicoccales</taxon>
        <taxon>Pelagicoccaceae</taxon>
        <taxon>Pelagicoccus</taxon>
    </lineage>
</organism>
<dbReference type="Pfam" id="PF00873">
    <property type="entry name" value="ACR_tran"/>
    <property type="match status" value="3"/>
</dbReference>
<feature type="transmembrane region" description="Helical" evidence="1">
    <location>
        <begin position="986"/>
        <end position="1003"/>
    </location>
</feature>
<evidence type="ECO:0000313" key="3">
    <source>
        <dbReference type="Proteomes" id="UP000526501"/>
    </source>
</evidence>
<keyword evidence="1" id="KW-0472">Membrane</keyword>
<protein>
    <submittedName>
        <fullName evidence="2">Efflux RND transporter permease subunit</fullName>
    </submittedName>
</protein>
<keyword evidence="3" id="KW-1185">Reference proteome</keyword>
<feature type="transmembrane region" description="Helical" evidence="1">
    <location>
        <begin position="1058"/>
        <end position="1082"/>
    </location>
</feature>
<dbReference type="Gene3D" id="3.30.70.1440">
    <property type="entry name" value="Multidrug efflux transporter AcrB pore domain"/>
    <property type="match status" value="1"/>
</dbReference>
<feature type="transmembrane region" description="Helical" evidence="1">
    <location>
        <begin position="456"/>
        <end position="481"/>
    </location>
</feature>
<dbReference type="SUPFAM" id="SSF82693">
    <property type="entry name" value="Multidrug efflux transporter AcrB pore domain, PN1, PN2, PC1 and PC2 subdomains"/>
    <property type="match status" value="2"/>
</dbReference>
<dbReference type="InterPro" id="IPR027463">
    <property type="entry name" value="AcrB_DN_DC_subdom"/>
</dbReference>
<dbReference type="PANTHER" id="PTHR32063:SF19">
    <property type="entry name" value="CATION EFFLUX SYSTEM PROTEIN CUSA"/>
    <property type="match status" value="1"/>
</dbReference>
<sequence>MIDRLIRFSLENKLVVFLLAAFLVTAGLVVSPFDWELDGLPRHPVPVDAIPDTGDNQQIVFTEWSGRSPQDIEDQVTYPLTTALLGLPGVQTIRSSSSFGFSSIYIIFEDGVDFYWSRTRILEKLASLPSGTLPDSVQPRLGPDATALGQVFWYTIEGRDKEGNPAGGWDLAELRSVQDWFVRYSLQSVKGVAEVASIGGFVKEYQVEVDPDALRAYQVTLQDVAQAVSASNVDVGARTIEINQAEYLVRGLGFVKNLEDLRKAVVAEKDNVPITLGQLAKVEFGPALRRGALDKEGTEAVGGVVVARFGENPMAVISRVKEKIDALESSLPSKELEDGRVSQLTIVPFYDRSGLIDETLGTLETAVRQQILVTVIVVLVMLLRLRSAVLVSSVLPLAVLSAFLGMSLVGVDANIVALSGISIAVGTIVDMAIVLVENCLRRLESAPPGKSRLETIFEGCSEVGGAVLTSVLTTVVSFLPVFTMVAEEGRLFRPLAFTKTFTLLGSILVALTLVPALVHLFYRRGKVATEKKKGFGGKDWIAICAALLLALYLAQDWQPIGPGAQLSNIVFVVLVLGPLLLAAHLMIRLYPVVLNWILQAKGLFLSGCLLILLCGLAVWLGASKLTAFAPDWVKETRAWQAADEAFPGLGREFMPALDEGSFLSMPTTMAHASIGEAMDVLRKQDMAIKSIPEVETVVGKIGRVESSLDPAPVSMIETVITYKPEYAEDEEGNQVRQWRDEIQSADDIWKEIARVSRIPGVTEAPKLQPIETRRIMLQTGLRATMGLKVFAADLDTLEESTLQIESVLKKSSVLKTETVFADRVVGKPYVEVDIDRSAIARYGISIQNVQDVIEIAIGGKVVGYTVEGRERYPIQVRYQREMRDSVEAIGRVLIAAPDGTQIPLGQLAEIRYRRGPQVIKSENTFLMAYVLFEPVDGLAEVDAVEALSSFLQERQESGELTIPSGVHYEFTGTYLGQIRAAKTLRLVLPVALLLIWLLLYFQFRKTITTFIVFSGVAFAWSGGFIMLWLYGQPWFLDLSLFGVDLRDLFQVDTINLSVAVWVGFLALFGTATDDGVLVCSYLKTSLEERCPETKEELRKAVVEAGMKRIRPAMMTSATTLLALLPVLSSSGRGADVMIPMAIPVFGGMCLALLTVFLVPALYCSLEEWKLSRKAIAS</sequence>
<keyword evidence="1" id="KW-1133">Transmembrane helix</keyword>
<dbReference type="GO" id="GO:0005886">
    <property type="term" value="C:plasma membrane"/>
    <property type="evidence" value="ECO:0007669"/>
    <property type="project" value="TreeGrafter"/>
</dbReference>
<feature type="transmembrane region" description="Helical" evidence="1">
    <location>
        <begin position="501"/>
        <end position="522"/>
    </location>
</feature>
<feature type="transmembrane region" description="Helical" evidence="1">
    <location>
        <begin position="390"/>
        <end position="409"/>
    </location>
</feature>
<accession>A0A7X1EA61</accession>
<dbReference type="PANTHER" id="PTHR32063">
    <property type="match status" value="1"/>
</dbReference>
<dbReference type="Gene3D" id="1.20.1640.10">
    <property type="entry name" value="Multidrug efflux transporter AcrB transmembrane domain"/>
    <property type="match status" value="3"/>
</dbReference>
<feature type="transmembrane region" description="Helical" evidence="1">
    <location>
        <begin position="415"/>
        <end position="436"/>
    </location>
</feature>
<dbReference type="GO" id="GO:0042910">
    <property type="term" value="F:xenobiotic transmembrane transporter activity"/>
    <property type="evidence" value="ECO:0007669"/>
    <property type="project" value="TreeGrafter"/>
</dbReference>
<dbReference type="Gene3D" id="3.30.2090.10">
    <property type="entry name" value="Multidrug efflux transporter AcrB TolC docking domain, DN and DC subdomains"/>
    <property type="match status" value="2"/>
</dbReference>
<feature type="transmembrane region" description="Helical" evidence="1">
    <location>
        <begin position="534"/>
        <end position="554"/>
    </location>
</feature>
<name>A0A7X1EA61_9BACT</name>
<dbReference type="PRINTS" id="PR00702">
    <property type="entry name" value="ACRIFLAVINRP"/>
</dbReference>
<dbReference type="Proteomes" id="UP000526501">
    <property type="component" value="Unassembled WGS sequence"/>
</dbReference>
<gene>
    <name evidence="2" type="ORF">H5P27_19065</name>
</gene>
<feature type="transmembrane region" description="Helical" evidence="1">
    <location>
        <begin position="1140"/>
        <end position="1163"/>
    </location>
</feature>
<evidence type="ECO:0000256" key="1">
    <source>
        <dbReference type="SAM" id="Phobius"/>
    </source>
</evidence>
<dbReference type="Gene3D" id="3.30.70.1320">
    <property type="entry name" value="Multidrug efflux transporter AcrB pore domain like"/>
    <property type="match status" value="1"/>
</dbReference>
<proteinExistence type="predicted"/>
<comment type="caution">
    <text evidence="2">The sequence shown here is derived from an EMBL/GenBank/DDBJ whole genome shotgun (WGS) entry which is preliminary data.</text>
</comment>
<dbReference type="SUPFAM" id="SSF82866">
    <property type="entry name" value="Multidrug efflux transporter AcrB transmembrane domain"/>
    <property type="match status" value="2"/>
</dbReference>
<keyword evidence="1" id="KW-0812">Transmembrane</keyword>
<dbReference type="InterPro" id="IPR001036">
    <property type="entry name" value="Acrflvin-R"/>
</dbReference>
<dbReference type="AlphaFoldDB" id="A0A7X1EA61"/>